<keyword evidence="6 7" id="KW-0472">Membrane</keyword>
<evidence type="ECO:0000259" key="8">
    <source>
        <dbReference type="PROSITE" id="PS50928"/>
    </source>
</evidence>
<feature type="transmembrane region" description="Helical" evidence="7">
    <location>
        <begin position="192"/>
        <end position="223"/>
    </location>
</feature>
<evidence type="ECO:0000313" key="9">
    <source>
        <dbReference type="EMBL" id="NIJ59043.1"/>
    </source>
</evidence>
<dbReference type="InterPro" id="IPR035906">
    <property type="entry name" value="MetI-like_sf"/>
</dbReference>
<evidence type="ECO:0000256" key="5">
    <source>
        <dbReference type="ARBA" id="ARBA00022989"/>
    </source>
</evidence>
<dbReference type="SUPFAM" id="SSF161098">
    <property type="entry name" value="MetI-like"/>
    <property type="match status" value="1"/>
</dbReference>
<dbReference type="Pfam" id="PF00528">
    <property type="entry name" value="BPD_transp_1"/>
    <property type="match status" value="1"/>
</dbReference>
<feature type="transmembrane region" description="Helical" evidence="7">
    <location>
        <begin position="94"/>
        <end position="112"/>
    </location>
</feature>
<accession>A0ABX0V1G7</accession>
<evidence type="ECO:0000256" key="7">
    <source>
        <dbReference type="RuleBase" id="RU363032"/>
    </source>
</evidence>
<feature type="transmembrane region" description="Helical" evidence="7">
    <location>
        <begin position="124"/>
        <end position="146"/>
    </location>
</feature>
<keyword evidence="2 7" id="KW-0813">Transport</keyword>
<name>A0ABX0V1G7_9HYPH</name>
<dbReference type="InterPro" id="IPR000515">
    <property type="entry name" value="MetI-like"/>
</dbReference>
<proteinExistence type="inferred from homology"/>
<dbReference type="RefSeq" id="WP_166954043.1">
    <property type="nucleotide sequence ID" value="NZ_JAASQI010000007.1"/>
</dbReference>
<keyword evidence="10" id="KW-1185">Reference proteome</keyword>
<dbReference type="Gene3D" id="1.10.3720.10">
    <property type="entry name" value="MetI-like"/>
    <property type="match status" value="1"/>
</dbReference>
<keyword evidence="5 7" id="KW-1133">Transmembrane helix</keyword>
<reference evidence="9 10" key="1">
    <citation type="submission" date="2020-03" db="EMBL/GenBank/DDBJ databases">
        <title>Genomic Encyclopedia of Type Strains, Phase IV (KMG-IV): sequencing the most valuable type-strain genomes for metagenomic binning, comparative biology and taxonomic classification.</title>
        <authorList>
            <person name="Goeker M."/>
        </authorList>
    </citation>
    <scope>NUCLEOTIDE SEQUENCE [LARGE SCALE GENOMIC DNA]</scope>
    <source>
        <strain evidence="9 10">DSM 103870</strain>
    </source>
</reference>
<organism evidence="9 10">
    <name type="scientific">Pseudochelatococcus lubricantis</name>
    <dbReference type="NCBI Taxonomy" id="1538102"/>
    <lineage>
        <taxon>Bacteria</taxon>
        <taxon>Pseudomonadati</taxon>
        <taxon>Pseudomonadota</taxon>
        <taxon>Alphaproteobacteria</taxon>
        <taxon>Hyphomicrobiales</taxon>
        <taxon>Chelatococcaceae</taxon>
        <taxon>Pseudochelatococcus</taxon>
    </lineage>
</organism>
<evidence type="ECO:0000256" key="3">
    <source>
        <dbReference type="ARBA" id="ARBA00022475"/>
    </source>
</evidence>
<keyword evidence="3" id="KW-1003">Cell membrane</keyword>
<evidence type="ECO:0000256" key="1">
    <source>
        <dbReference type="ARBA" id="ARBA00004651"/>
    </source>
</evidence>
<dbReference type="PROSITE" id="PS50928">
    <property type="entry name" value="ABC_TM1"/>
    <property type="match status" value="1"/>
</dbReference>
<evidence type="ECO:0000313" key="10">
    <source>
        <dbReference type="Proteomes" id="UP001429580"/>
    </source>
</evidence>
<feature type="transmembrane region" description="Helical" evidence="7">
    <location>
        <begin position="39"/>
        <end position="58"/>
    </location>
</feature>
<sequence length="281" mass="30515">MSVQDVNSTVVALNGEEETGGQKPLQSLLEGAGRFLSRYGLLIGFLLLWHVASIQRWVNPSVFPPLDDIAAAFWRGMTQGSLLADLGISLQRSGIAFVAAVAVAVPLGLFMGQIRAVERALDPILQLFRQTSALALYPVFILLLGLGELSKVFVIFWATIFPLLLSTIGGVKEVDPKLVEMARVYGASRLQVFRRVVLPGALPSIFVGLRLSATMALLMLIASEMIGANQGLGFQVMNAQFNFQIPLMFSAIFLLAALGLAANYTIVLLQRRLCRWSNAPV</sequence>
<feature type="transmembrane region" description="Helical" evidence="7">
    <location>
        <begin position="152"/>
        <end position="171"/>
    </location>
</feature>
<comment type="subcellular location">
    <subcellularLocation>
        <location evidence="1 7">Cell membrane</location>
        <topology evidence="1 7">Multi-pass membrane protein</topology>
    </subcellularLocation>
</comment>
<dbReference type="EMBL" id="JAASQI010000007">
    <property type="protein sequence ID" value="NIJ59043.1"/>
    <property type="molecule type" value="Genomic_DNA"/>
</dbReference>
<evidence type="ECO:0000256" key="6">
    <source>
        <dbReference type="ARBA" id="ARBA00023136"/>
    </source>
</evidence>
<evidence type="ECO:0000256" key="2">
    <source>
        <dbReference type="ARBA" id="ARBA00022448"/>
    </source>
</evidence>
<comment type="caution">
    <text evidence="9">The sequence shown here is derived from an EMBL/GenBank/DDBJ whole genome shotgun (WGS) entry which is preliminary data.</text>
</comment>
<keyword evidence="4 7" id="KW-0812">Transmembrane</keyword>
<dbReference type="PANTHER" id="PTHR30151">
    <property type="entry name" value="ALKANE SULFONATE ABC TRANSPORTER-RELATED, MEMBRANE SUBUNIT"/>
    <property type="match status" value="1"/>
</dbReference>
<comment type="similarity">
    <text evidence="7">Belongs to the binding-protein-dependent transport system permease family.</text>
</comment>
<dbReference type="CDD" id="cd06261">
    <property type="entry name" value="TM_PBP2"/>
    <property type="match status" value="1"/>
</dbReference>
<feature type="transmembrane region" description="Helical" evidence="7">
    <location>
        <begin position="243"/>
        <end position="269"/>
    </location>
</feature>
<dbReference type="Proteomes" id="UP001429580">
    <property type="component" value="Unassembled WGS sequence"/>
</dbReference>
<dbReference type="PANTHER" id="PTHR30151:SF38">
    <property type="entry name" value="ALIPHATIC SULFONATES TRANSPORT PERMEASE PROTEIN SSUC-RELATED"/>
    <property type="match status" value="1"/>
</dbReference>
<evidence type="ECO:0000256" key="4">
    <source>
        <dbReference type="ARBA" id="ARBA00022692"/>
    </source>
</evidence>
<feature type="domain" description="ABC transmembrane type-1" evidence="8">
    <location>
        <begin position="86"/>
        <end position="266"/>
    </location>
</feature>
<gene>
    <name evidence="9" type="ORF">FHS82_002898</name>
</gene>
<protein>
    <submittedName>
        <fullName evidence="9">Sulfonate transport system permease protein</fullName>
    </submittedName>
</protein>